<dbReference type="SUPFAM" id="SSF57850">
    <property type="entry name" value="RING/U-box"/>
    <property type="match status" value="1"/>
</dbReference>
<feature type="compositionally biased region" description="Basic residues" evidence="2">
    <location>
        <begin position="197"/>
        <end position="207"/>
    </location>
</feature>
<evidence type="ECO:0000256" key="1">
    <source>
        <dbReference type="ARBA" id="ARBA00009885"/>
    </source>
</evidence>
<sequence length="319" mass="35053">MGNDGGSIPTRRELVKEAARNPTATELKDKQKEQLAHRWSTCPISLKPLIKPVVSDYSGDLYNKDAVIQFLLPAEASSVDKEECEKFVQGRIKSLKDVVEVLFETEHDEKTRSERWICPVTSKALGPSVKAVYLVPCGHAFSHEAIKEMKSEGKCVQCATPYEERDVIPILPSTEKDKAAVVERIETLRSLGLTHSLKKASGSKKRKANGDSKIGTAADGLDLQDTKANGENKAVAGNISRSATPQSSTSTPKPSSGIKNAATASLTARVLEEEEARKRRRRENENISSLYKKKSDDKVMSKGDFMTRGYSIPANARHQ</sequence>
<protein>
    <submittedName>
        <fullName evidence="3">Uncharacterized protein</fullName>
    </submittedName>
</protein>
<dbReference type="Proteomes" id="UP000054266">
    <property type="component" value="Unassembled WGS sequence"/>
</dbReference>
<dbReference type="GO" id="GO:0005634">
    <property type="term" value="C:nucleus"/>
    <property type="evidence" value="ECO:0007669"/>
    <property type="project" value="TreeGrafter"/>
</dbReference>
<evidence type="ECO:0000313" key="3">
    <source>
        <dbReference type="EMBL" id="KIW66514.1"/>
    </source>
</evidence>
<dbReference type="AlphaFoldDB" id="A0A0D2G391"/>
<name>A0A0D2G391_9EURO</name>
<dbReference type="InterPro" id="IPR006735">
    <property type="entry name" value="Rtf2"/>
</dbReference>
<dbReference type="HOGENOM" id="CLU_048955_3_0_1"/>
<dbReference type="PANTHER" id="PTHR12775">
    <property type="entry name" value="PROTEIN C20ORF43 HOMOLOG"/>
    <property type="match status" value="1"/>
</dbReference>
<dbReference type="GO" id="GO:0006274">
    <property type="term" value="P:DNA replication termination"/>
    <property type="evidence" value="ECO:0007669"/>
    <property type="project" value="TreeGrafter"/>
</dbReference>
<comment type="similarity">
    <text evidence="1">Belongs to the rtf2 family.</text>
</comment>
<dbReference type="InterPro" id="IPR027799">
    <property type="entry name" value="Rtf2_RING-finger"/>
</dbReference>
<feature type="region of interest" description="Disordered" evidence="2">
    <location>
        <begin position="197"/>
        <end position="319"/>
    </location>
</feature>
<feature type="region of interest" description="Disordered" evidence="2">
    <location>
        <begin position="1"/>
        <end position="32"/>
    </location>
</feature>
<dbReference type="Pfam" id="PF04641">
    <property type="entry name" value="Rtf2"/>
    <property type="match status" value="1"/>
</dbReference>
<dbReference type="PANTHER" id="PTHR12775:SF0">
    <property type="entry name" value="REPLICATION TERMINATION FACTOR 2"/>
    <property type="match status" value="1"/>
</dbReference>
<gene>
    <name evidence="3" type="ORF">PV04_05842</name>
</gene>
<keyword evidence="4" id="KW-1185">Reference proteome</keyword>
<evidence type="ECO:0000256" key="2">
    <source>
        <dbReference type="SAM" id="MobiDB-lite"/>
    </source>
</evidence>
<reference evidence="3 4" key="1">
    <citation type="submission" date="2015-01" db="EMBL/GenBank/DDBJ databases">
        <title>The Genome Sequence of Capronia semiimmersa CBS27337.</title>
        <authorList>
            <consortium name="The Broad Institute Genomics Platform"/>
            <person name="Cuomo C."/>
            <person name="de Hoog S."/>
            <person name="Gorbushina A."/>
            <person name="Stielow B."/>
            <person name="Teixiera M."/>
            <person name="Abouelleil A."/>
            <person name="Chapman S.B."/>
            <person name="Priest M."/>
            <person name="Young S.K."/>
            <person name="Wortman J."/>
            <person name="Nusbaum C."/>
            <person name="Birren B."/>
        </authorList>
    </citation>
    <scope>NUCLEOTIDE SEQUENCE [LARGE SCALE GENOMIC DNA]</scope>
    <source>
        <strain evidence="3 4">CBS 27337</strain>
    </source>
</reference>
<feature type="compositionally biased region" description="Low complexity" evidence="2">
    <location>
        <begin position="240"/>
        <end position="256"/>
    </location>
</feature>
<dbReference type="CDD" id="cd16653">
    <property type="entry name" value="RING-like_Rtf2"/>
    <property type="match status" value="1"/>
</dbReference>
<organism evidence="3 4">
    <name type="scientific">Phialophora macrospora</name>
    <dbReference type="NCBI Taxonomy" id="1851006"/>
    <lineage>
        <taxon>Eukaryota</taxon>
        <taxon>Fungi</taxon>
        <taxon>Dikarya</taxon>
        <taxon>Ascomycota</taxon>
        <taxon>Pezizomycotina</taxon>
        <taxon>Eurotiomycetes</taxon>
        <taxon>Chaetothyriomycetidae</taxon>
        <taxon>Chaetothyriales</taxon>
        <taxon>Herpotrichiellaceae</taxon>
        <taxon>Phialophora</taxon>
    </lineage>
</organism>
<dbReference type="EMBL" id="KN846959">
    <property type="protein sequence ID" value="KIW66514.1"/>
    <property type="molecule type" value="Genomic_DNA"/>
</dbReference>
<feature type="compositionally biased region" description="Basic and acidic residues" evidence="2">
    <location>
        <begin position="10"/>
        <end position="19"/>
    </location>
</feature>
<proteinExistence type="inferred from homology"/>
<dbReference type="STRING" id="5601.A0A0D2G391"/>
<evidence type="ECO:0000313" key="4">
    <source>
        <dbReference type="Proteomes" id="UP000054266"/>
    </source>
</evidence>
<accession>A0A0D2G391</accession>